<name>A0A9P5THG4_GYMJU</name>
<dbReference type="InterPro" id="IPR016181">
    <property type="entry name" value="Acyl_CoA_acyltransferase"/>
</dbReference>
<evidence type="ECO:0000313" key="2">
    <source>
        <dbReference type="EMBL" id="KAF8878132.1"/>
    </source>
</evidence>
<reference evidence="2" key="1">
    <citation type="submission" date="2020-11" db="EMBL/GenBank/DDBJ databases">
        <authorList>
            <consortium name="DOE Joint Genome Institute"/>
            <person name="Ahrendt S."/>
            <person name="Riley R."/>
            <person name="Andreopoulos W."/>
            <person name="LaButti K."/>
            <person name="Pangilinan J."/>
            <person name="Ruiz-duenas F.J."/>
            <person name="Barrasa J.M."/>
            <person name="Sanchez-Garcia M."/>
            <person name="Camarero S."/>
            <person name="Miyauchi S."/>
            <person name="Serrano A."/>
            <person name="Linde D."/>
            <person name="Babiker R."/>
            <person name="Drula E."/>
            <person name="Ayuso-Fernandez I."/>
            <person name="Pacheco R."/>
            <person name="Padilla G."/>
            <person name="Ferreira P."/>
            <person name="Barriuso J."/>
            <person name="Kellner H."/>
            <person name="Castanera R."/>
            <person name="Alfaro M."/>
            <person name="Ramirez L."/>
            <person name="Pisabarro A.G."/>
            <person name="Kuo A."/>
            <person name="Tritt A."/>
            <person name="Lipzen A."/>
            <person name="He G."/>
            <person name="Yan M."/>
            <person name="Ng V."/>
            <person name="Cullen D."/>
            <person name="Martin F."/>
            <person name="Rosso M.-N."/>
            <person name="Henrissat B."/>
            <person name="Hibbett D."/>
            <person name="Martinez A.T."/>
            <person name="Grigoriev I.V."/>
        </authorList>
    </citation>
    <scope>NUCLEOTIDE SEQUENCE</scope>
    <source>
        <strain evidence="2">AH 44721</strain>
    </source>
</reference>
<proteinExistence type="predicted"/>
<dbReference type="Proteomes" id="UP000724874">
    <property type="component" value="Unassembled WGS sequence"/>
</dbReference>
<sequence length="177" mass="20027">MSCHSIDGQTVCFQKTSVDRTLQLRHSVLWPSMPLSHVILPEDESGTHIGAFFPGQTDPIAVISLFLENCPIDKEEIVLNNTHEQAVRFRKFACSPQYQGKGLGTQLLRYALSIAQSEQGATIAWCDARTDSAEWYRKRGLYPFGDTFFKGPVEYVRMRIDLRDLGKPEQDPEVLHA</sequence>
<dbReference type="OrthoDB" id="410198at2759"/>
<comment type="caution">
    <text evidence="2">The sequence shown here is derived from an EMBL/GenBank/DDBJ whole genome shotgun (WGS) entry which is preliminary data.</text>
</comment>
<dbReference type="PROSITE" id="PS51186">
    <property type="entry name" value="GNAT"/>
    <property type="match status" value="1"/>
</dbReference>
<keyword evidence="3" id="KW-1185">Reference proteome</keyword>
<accession>A0A9P5THG4</accession>
<dbReference type="SUPFAM" id="SSF55729">
    <property type="entry name" value="Acyl-CoA N-acyltransferases (Nat)"/>
    <property type="match status" value="1"/>
</dbReference>
<dbReference type="CDD" id="cd04301">
    <property type="entry name" value="NAT_SF"/>
    <property type="match status" value="1"/>
</dbReference>
<dbReference type="InterPro" id="IPR000182">
    <property type="entry name" value="GNAT_dom"/>
</dbReference>
<protein>
    <recommendedName>
        <fullName evidence="1">N-acetyltransferase domain-containing protein</fullName>
    </recommendedName>
</protein>
<dbReference type="Gene3D" id="3.40.630.30">
    <property type="match status" value="1"/>
</dbReference>
<evidence type="ECO:0000313" key="3">
    <source>
        <dbReference type="Proteomes" id="UP000724874"/>
    </source>
</evidence>
<dbReference type="AlphaFoldDB" id="A0A9P5THG4"/>
<evidence type="ECO:0000259" key="1">
    <source>
        <dbReference type="PROSITE" id="PS51186"/>
    </source>
</evidence>
<feature type="domain" description="N-acetyltransferase" evidence="1">
    <location>
        <begin position="8"/>
        <end position="163"/>
    </location>
</feature>
<gene>
    <name evidence="2" type="ORF">CPB84DRAFT_1817533</name>
</gene>
<organism evidence="2 3">
    <name type="scientific">Gymnopilus junonius</name>
    <name type="common">Spectacular rustgill mushroom</name>
    <name type="synonym">Gymnopilus spectabilis subsp. junonius</name>
    <dbReference type="NCBI Taxonomy" id="109634"/>
    <lineage>
        <taxon>Eukaryota</taxon>
        <taxon>Fungi</taxon>
        <taxon>Dikarya</taxon>
        <taxon>Basidiomycota</taxon>
        <taxon>Agaricomycotina</taxon>
        <taxon>Agaricomycetes</taxon>
        <taxon>Agaricomycetidae</taxon>
        <taxon>Agaricales</taxon>
        <taxon>Agaricineae</taxon>
        <taxon>Hymenogastraceae</taxon>
        <taxon>Gymnopilus</taxon>
    </lineage>
</organism>
<dbReference type="GO" id="GO:0016747">
    <property type="term" value="F:acyltransferase activity, transferring groups other than amino-acyl groups"/>
    <property type="evidence" value="ECO:0007669"/>
    <property type="project" value="InterPro"/>
</dbReference>
<dbReference type="Pfam" id="PF00583">
    <property type="entry name" value="Acetyltransf_1"/>
    <property type="match status" value="1"/>
</dbReference>
<dbReference type="EMBL" id="JADNYJ010000162">
    <property type="protein sequence ID" value="KAF8878132.1"/>
    <property type="molecule type" value="Genomic_DNA"/>
</dbReference>